<feature type="transmembrane region" description="Helical" evidence="6">
    <location>
        <begin position="20"/>
        <end position="40"/>
    </location>
</feature>
<dbReference type="RefSeq" id="WP_096592735.1">
    <property type="nucleotide sequence ID" value="NZ_MWUU01000008.1"/>
</dbReference>
<dbReference type="Proteomes" id="UP000218335">
    <property type="component" value="Unassembled WGS sequence"/>
</dbReference>
<evidence type="ECO:0000256" key="4">
    <source>
        <dbReference type="ARBA" id="ARBA00022989"/>
    </source>
</evidence>
<feature type="transmembrane region" description="Helical" evidence="6">
    <location>
        <begin position="109"/>
        <end position="131"/>
    </location>
</feature>
<evidence type="ECO:0000256" key="2">
    <source>
        <dbReference type="ARBA" id="ARBA00022475"/>
    </source>
</evidence>
<feature type="domain" description="ABC3 transporter permease C-terminal" evidence="7">
    <location>
        <begin position="64"/>
        <end position="178"/>
    </location>
</feature>
<dbReference type="InterPro" id="IPR027022">
    <property type="entry name" value="ABC_permease_BceB-typ"/>
</dbReference>
<dbReference type="PANTHER" id="PTHR46795">
    <property type="entry name" value="ABC TRANSPORTER PERMEASE-RELATED-RELATED"/>
    <property type="match status" value="1"/>
</dbReference>
<accession>A0A2A4GX95</accession>
<protein>
    <submittedName>
        <fullName evidence="8">Bacitracin ABC transporter permease</fullName>
    </submittedName>
</protein>
<dbReference type="PANTHER" id="PTHR46795:SF3">
    <property type="entry name" value="ABC TRANSPORTER PERMEASE"/>
    <property type="match status" value="1"/>
</dbReference>
<feature type="transmembrane region" description="Helical" evidence="6">
    <location>
        <begin position="568"/>
        <end position="587"/>
    </location>
</feature>
<comment type="caution">
    <text evidence="8">The sequence shown here is derived from an EMBL/GenBank/DDBJ whole genome shotgun (WGS) entry which is preliminary data.</text>
</comment>
<feature type="transmembrane region" description="Helical" evidence="6">
    <location>
        <begin position="52"/>
        <end position="75"/>
    </location>
</feature>
<dbReference type="InterPro" id="IPR052536">
    <property type="entry name" value="ABC-4_Integral_Memb_Prot"/>
</dbReference>
<feature type="domain" description="ABC3 transporter permease C-terminal" evidence="7">
    <location>
        <begin position="519"/>
        <end position="626"/>
    </location>
</feature>
<organism evidence="8 9">
    <name type="scientific">Staphylococcus delphini</name>
    <dbReference type="NCBI Taxonomy" id="53344"/>
    <lineage>
        <taxon>Bacteria</taxon>
        <taxon>Bacillati</taxon>
        <taxon>Bacillota</taxon>
        <taxon>Bacilli</taxon>
        <taxon>Bacillales</taxon>
        <taxon>Staphylococcaceae</taxon>
        <taxon>Staphylococcus</taxon>
        <taxon>Staphylococcus intermedius group</taxon>
    </lineage>
</organism>
<evidence type="ECO:0000313" key="8">
    <source>
        <dbReference type="EMBL" id="PCF55097.1"/>
    </source>
</evidence>
<dbReference type="AlphaFoldDB" id="A0A2A4GX95"/>
<dbReference type="GO" id="GO:0055085">
    <property type="term" value="P:transmembrane transport"/>
    <property type="evidence" value="ECO:0007669"/>
    <property type="project" value="UniProtKB-UniRule"/>
</dbReference>
<feature type="transmembrane region" description="Helical" evidence="6">
    <location>
        <begin position="228"/>
        <end position="248"/>
    </location>
</feature>
<evidence type="ECO:0000256" key="6">
    <source>
        <dbReference type="PIRNR" id="PIRNR018968"/>
    </source>
</evidence>
<dbReference type="EMBL" id="MWUU01000008">
    <property type="protein sequence ID" value="PCF55097.1"/>
    <property type="molecule type" value="Genomic_DNA"/>
</dbReference>
<evidence type="ECO:0000256" key="5">
    <source>
        <dbReference type="ARBA" id="ARBA00023136"/>
    </source>
</evidence>
<dbReference type="GO" id="GO:0005886">
    <property type="term" value="C:plasma membrane"/>
    <property type="evidence" value="ECO:0007669"/>
    <property type="project" value="UniProtKB-SubCell"/>
</dbReference>
<keyword evidence="5 6" id="KW-0472">Membrane</keyword>
<feature type="transmembrane region" description="Helical" evidence="6">
    <location>
        <begin position="151"/>
        <end position="175"/>
    </location>
</feature>
<feature type="transmembrane region" description="Helical" evidence="6">
    <location>
        <begin position="202"/>
        <end position="222"/>
    </location>
</feature>
<reference evidence="8 9" key="1">
    <citation type="journal article" date="2017" name="PLoS ONE">
        <title>Development of a real-time PCR for detection of Staphylococcus pseudintermedius using a novel automated comparison of whole-genome sequences.</title>
        <authorList>
            <person name="Verstappen K.M."/>
            <person name="Huijbregts L."/>
            <person name="Spaninks M."/>
            <person name="Wagenaar J.A."/>
            <person name="Fluit A.C."/>
            <person name="Duim B."/>
        </authorList>
    </citation>
    <scope>NUCLEOTIDE SEQUENCE [LARGE SCALE GENOMIC DNA]</scope>
    <source>
        <strain evidence="8 9">215070706401-1</strain>
    </source>
</reference>
<dbReference type="PIRSF" id="PIRSF018968">
    <property type="entry name" value="ABC_permease_BceB"/>
    <property type="match status" value="1"/>
</dbReference>
<evidence type="ECO:0000259" key="7">
    <source>
        <dbReference type="Pfam" id="PF02687"/>
    </source>
</evidence>
<comment type="similarity">
    <text evidence="6">Belongs to the ABC-4 integral membrane protein family.</text>
</comment>
<evidence type="ECO:0000313" key="9">
    <source>
        <dbReference type="Proteomes" id="UP000218335"/>
    </source>
</evidence>
<comment type="subcellular location">
    <subcellularLocation>
        <location evidence="1 6">Cell membrane</location>
        <topology evidence="1 6">Multi-pass membrane protein</topology>
    </subcellularLocation>
</comment>
<name>A0A2A4GX95_9STAP</name>
<feature type="transmembrane region" description="Helical" evidence="6">
    <location>
        <begin position="599"/>
        <end position="622"/>
    </location>
</feature>
<dbReference type="InterPro" id="IPR003838">
    <property type="entry name" value="ABC3_permease_C"/>
</dbReference>
<feature type="transmembrane region" description="Helical" evidence="6">
    <location>
        <begin position="507"/>
        <end position="534"/>
    </location>
</feature>
<dbReference type="Pfam" id="PF02687">
    <property type="entry name" value="FtsX"/>
    <property type="match status" value="2"/>
</dbReference>
<gene>
    <name evidence="8" type="ORF">B5C08_07385</name>
</gene>
<keyword evidence="3 6" id="KW-0812">Transmembrane</keyword>
<evidence type="ECO:0000256" key="3">
    <source>
        <dbReference type="ARBA" id="ARBA00022692"/>
    </source>
</evidence>
<evidence type="ECO:0000256" key="1">
    <source>
        <dbReference type="ARBA" id="ARBA00004651"/>
    </source>
</evidence>
<feature type="transmembrane region" description="Helical" evidence="6">
    <location>
        <begin position="286"/>
        <end position="308"/>
    </location>
</feature>
<keyword evidence="2 6" id="KW-1003">Cell membrane</keyword>
<sequence>MRFSAIVLKNFKQNLRHYGIYLFSLMLSIALYFSFVTLKYTDSIADGENAKLLNSSAGIGEKFLFVIIIIFLMYANRLFIKRRTKSFALFQLIGLSRKDLMRMMMLEQAIIFIGTTVIGLLLGLFGSRLLLLIVKKTAQIPIDIKILFEPAALTVTMILVVISFILIMVQSFIFIKRRSIIQLMYDVQQSEATQANMTKTEMIFGILGIAMIGLGYYLSTIMLKNVELILIFPLSILFLTVVGAYFFFRSSVSLIFKSLKRSKRGYVNVTDVVFTASIMHRMKKNAFSLTVIGIISAITITLLSFATISKANIENNVNGLAPHEFTYINEGEAQKLEAYLNAKNIPYKKVVQHVIEVPIVHSGKALHKDVNSLPIISDAEVDKMDVNPGEMTLVNYFKVSEAFIGLDEGVTIDLGRKEKHAPLEITETSPYNVLSYRATLGRSVGIVDHQTFEMLKATQIKDKDNPPVTQVGFDLKNAKDVAKVESANEQFNQMLPQSRTSLEKEQLAFSGMFLFVSGFLGIAFLIAAGCIIYIKQMDENEDEMANYQILRKMGYTHQDMFKGLALKIAFNFGLPLIIGLGHAFFAARAFNTLMNGVDFAPVILAMTVYAVIYLIFAVLAYYHSRRVIKFSI</sequence>
<proteinExistence type="inferred from homology"/>
<keyword evidence="4 6" id="KW-1133">Transmembrane helix</keyword>
<keyword evidence="6" id="KW-0813">Transport</keyword>